<keyword evidence="4" id="KW-1185">Reference proteome</keyword>
<dbReference type="Proteomes" id="UP001230951">
    <property type="component" value="Unassembled WGS sequence"/>
</dbReference>
<evidence type="ECO:0000313" key="2">
    <source>
        <dbReference type="EMBL" id="MDP9904286.1"/>
    </source>
</evidence>
<keyword evidence="1" id="KW-0812">Transmembrane</keyword>
<keyword evidence="1" id="KW-0472">Membrane</keyword>
<reference evidence="2 4" key="1">
    <citation type="submission" date="2023-07" db="EMBL/GenBank/DDBJ databases">
        <title>Sorghum-associated microbial communities from plants grown in Nebraska, USA.</title>
        <authorList>
            <person name="Schachtman D."/>
        </authorList>
    </citation>
    <scope>NUCLEOTIDE SEQUENCE</scope>
    <source>
        <strain evidence="2">DS1006</strain>
        <strain evidence="3 4">DS1016</strain>
    </source>
</reference>
<feature type="transmembrane region" description="Helical" evidence="1">
    <location>
        <begin position="6"/>
        <end position="26"/>
    </location>
</feature>
<dbReference type="AlphaFoldDB" id="A0AAW8D5W5"/>
<protein>
    <submittedName>
        <fullName evidence="2">Uncharacterized protein</fullName>
    </submittedName>
</protein>
<evidence type="ECO:0000256" key="1">
    <source>
        <dbReference type="SAM" id="Phobius"/>
    </source>
</evidence>
<proteinExistence type="predicted"/>
<dbReference type="Proteomes" id="UP001242995">
    <property type="component" value="Unassembled WGS sequence"/>
</dbReference>
<evidence type="ECO:0000313" key="5">
    <source>
        <dbReference type="Proteomes" id="UP001242995"/>
    </source>
</evidence>
<evidence type="ECO:0000313" key="3">
    <source>
        <dbReference type="EMBL" id="MDQ0179061.1"/>
    </source>
</evidence>
<keyword evidence="1" id="KW-1133">Transmembrane helix</keyword>
<organism evidence="2 5">
    <name type="scientific">Arthrobacter bambusae</name>
    <dbReference type="NCBI Taxonomy" id="1338426"/>
    <lineage>
        <taxon>Bacteria</taxon>
        <taxon>Bacillati</taxon>
        <taxon>Actinomycetota</taxon>
        <taxon>Actinomycetes</taxon>
        <taxon>Micrococcales</taxon>
        <taxon>Micrococcaceae</taxon>
        <taxon>Arthrobacter</taxon>
    </lineage>
</organism>
<dbReference type="EMBL" id="JAUSTF010000001">
    <property type="protein sequence ID" value="MDQ0179061.1"/>
    <property type="molecule type" value="Genomic_DNA"/>
</dbReference>
<dbReference type="EMBL" id="JAUSRG010000002">
    <property type="protein sequence ID" value="MDP9904286.1"/>
    <property type="molecule type" value="Genomic_DNA"/>
</dbReference>
<accession>A0AAW8D5W5</accession>
<comment type="caution">
    <text evidence="2">The sequence shown here is derived from an EMBL/GenBank/DDBJ whole genome shotgun (WGS) entry which is preliminary data.</text>
</comment>
<gene>
    <name evidence="2" type="ORF">J2S90_001232</name>
    <name evidence="3" type="ORF">J2S93_000468</name>
</gene>
<sequence>MGNLPWIFVLLIPSLGFIFFLIYANIRLSARRKALGLPPLGLTPRRSKTRHRKHHKYVIIHRLKH</sequence>
<evidence type="ECO:0000313" key="4">
    <source>
        <dbReference type="Proteomes" id="UP001230951"/>
    </source>
</evidence>
<name>A0AAW8D5W5_9MICC</name>